<dbReference type="HAMAP" id="MF_02095">
    <property type="entry name" value="CysQ"/>
    <property type="match status" value="1"/>
</dbReference>
<dbReference type="CDD" id="cd01638">
    <property type="entry name" value="CysQ"/>
    <property type="match status" value="1"/>
</dbReference>
<evidence type="ECO:0000256" key="4">
    <source>
        <dbReference type="ARBA" id="ARBA00022519"/>
    </source>
</evidence>
<feature type="binding site" evidence="10">
    <location>
        <position position="105"/>
    </location>
    <ligand>
        <name>Mg(2+)</name>
        <dbReference type="ChEBI" id="CHEBI:18420"/>
        <label>1</label>
        <note>catalytic</note>
    </ligand>
</feature>
<evidence type="ECO:0000313" key="11">
    <source>
        <dbReference type="EMBL" id="MRH78451.1"/>
    </source>
</evidence>
<dbReference type="Gene3D" id="3.40.190.80">
    <property type="match status" value="1"/>
</dbReference>
<gene>
    <name evidence="9 11" type="primary">cysQ</name>
    <name evidence="11" type="ORF">GH984_06990</name>
</gene>
<evidence type="ECO:0000256" key="7">
    <source>
        <dbReference type="ARBA" id="ARBA00022842"/>
    </source>
</evidence>
<keyword evidence="5 9" id="KW-0479">Metal-binding</keyword>
<evidence type="ECO:0000256" key="9">
    <source>
        <dbReference type="HAMAP-Rule" id="MF_02095"/>
    </source>
</evidence>
<name>A0A6N7QPW8_9GAMM</name>
<dbReference type="Pfam" id="PF00459">
    <property type="entry name" value="Inositol_P"/>
    <property type="match status" value="1"/>
</dbReference>
<sequence>MSTPPKLAEEVLTIARQAGDAILAIYEGDFAVETKSDHSPLTAADMAAHRLIASELGSKIGSNGSETPTVSEASLAALPLLSEEGGLADFDVRKTWGRYWLVDPLDGTREFVKRNGEFTVNIALISNGRPVLGVVHAPVLRRSYVGVLDGISDGKPGAWRIDEVSGQSSYQEIRTRTASEAALTLAVSRSHGSPAVQALLEQLPDVDTTSMGSSLKFCLVAEGAADAYPRFGPTSEWDSAAAQAVLEAAGGAVQRMDGSPLTYNQKVSVLNPDFIAIGDPNWRWANLTADFPINER</sequence>
<feature type="binding site" evidence="10">
    <location>
        <position position="72"/>
    </location>
    <ligand>
        <name>Mg(2+)</name>
        <dbReference type="ChEBI" id="CHEBI:18420"/>
        <label>1</label>
        <note>catalytic</note>
    </ligand>
</feature>
<feature type="binding site" evidence="10">
    <location>
        <position position="103"/>
    </location>
    <ligand>
        <name>Mg(2+)</name>
        <dbReference type="ChEBI" id="CHEBI:18420"/>
        <label>1</label>
        <note>catalytic</note>
    </ligand>
</feature>
<dbReference type="RefSeq" id="WP_153719486.1">
    <property type="nucleotide sequence ID" value="NZ_WJPP01000003.1"/>
</dbReference>
<feature type="binding site" evidence="10">
    <location>
        <position position="106"/>
    </location>
    <ligand>
        <name>Mg(2+)</name>
        <dbReference type="ChEBI" id="CHEBI:18420"/>
        <label>1</label>
        <note>catalytic</note>
    </ligand>
</feature>
<evidence type="ECO:0000256" key="6">
    <source>
        <dbReference type="ARBA" id="ARBA00022801"/>
    </source>
</evidence>
<dbReference type="GO" id="GO:0000103">
    <property type="term" value="P:sulfate assimilation"/>
    <property type="evidence" value="ECO:0007669"/>
    <property type="project" value="TreeGrafter"/>
</dbReference>
<dbReference type="InterPro" id="IPR000760">
    <property type="entry name" value="Inositol_monophosphatase-like"/>
</dbReference>
<dbReference type="GO" id="GO:0008441">
    <property type="term" value="F:3'(2'),5'-bisphosphate nucleotidase activity"/>
    <property type="evidence" value="ECO:0007669"/>
    <property type="project" value="UniProtKB-UniRule"/>
</dbReference>
<dbReference type="GO" id="GO:0050427">
    <property type="term" value="P:3'-phosphoadenosine 5'-phosphosulfate metabolic process"/>
    <property type="evidence" value="ECO:0007669"/>
    <property type="project" value="TreeGrafter"/>
</dbReference>
<evidence type="ECO:0000256" key="5">
    <source>
        <dbReference type="ARBA" id="ARBA00022723"/>
    </source>
</evidence>
<accession>A0A6N7QPW8</accession>
<dbReference type="NCBIfam" id="TIGR01331">
    <property type="entry name" value="bisphos_cysQ"/>
    <property type="match status" value="1"/>
</dbReference>
<dbReference type="PROSITE" id="PS00629">
    <property type="entry name" value="IMP_1"/>
    <property type="match status" value="1"/>
</dbReference>
<dbReference type="InterPro" id="IPR020583">
    <property type="entry name" value="Inositol_monoP_metal-BS"/>
</dbReference>
<comment type="similarity">
    <text evidence="2 9">Belongs to the inositol monophosphatase superfamily. CysQ family.</text>
</comment>
<dbReference type="Gene3D" id="3.30.540.10">
    <property type="entry name" value="Fructose-1,6-Bisphosphatase, subunit A, domain 1"/>
    <property type="match status" value="1"/>
</dbReference>
<feature type="binding site" evidence="9">
    <location>
        <position position="106"/>
    </location>
    <ligand>
        <name>Mg(2+)</name>
        <dbReference type="ChEBI" id="CHEBI:18420"/>
        <label>2</label>
    </ligand>
</feature>
<dbReference type="EC" id="3.1.3.7" evidence="9"/>
<feature type="binding site" evidence="9">
    <location>
        <position position="83"/>
    </location>
    <ligand>
        <name>substrate</name>
    </ligand>
</feature>
<feature type="binding site" evidence="9">
    <location>
        <position position="238"/>
    </location>
    <ligand>
        <name>substrate</name>
    </ligand>
</feature>
<comment type="subcellular location">
    <subcellularLocation>
        <location evidence="9">Cell inner membrane</location>
        <topology evidence="9">Peripheral membrane protein</topology>
        <orientation evidence="9">Cytoplasmic side</orientation>
    </subcellularLocation>
</comment>
<evidence type="ECO:0000256" key="3">
    <source>
        <dbReference type="ARBA" id="ARBA00022475"/>
    </source>
</evidence>
<keyword evidence="7 9" id="KW-0460">Magnesium</keyword>
<keyword evidence="4 9" id="KW-0997">Cell inner membrane</keyword>
<dbReference type="InterPro" id="IPR020550">
    <property type="entry name" value="Inositol_monophosphatase_CS"/>
</dbReference>
<keyword evidence="8 9" id="KW-0472">Membrane</keyword>
<feature type="binding site" evidence="9">
    <location>
        <position position="105"/>
    </location>
    <ligand>
        <name>Mg(2+)</name>
        <dbReference type="ChEBI" id="CHEBI:18420"/>
        <label>1</label>
    </ligand>
</feature>
<evidence type="ECO:0000313" key="12">
    <source>
        <dbReference type="Proteomes" id="UP000433788"/>
    </source>
</evidence>
<dbReference type="FunFam" id="3.40.190.80:FF:000005">
    <property type="entry name" value="3'(2'),5'-bisphosphate nucleotidase CysQ"/>
    <property type="match status" value="1"/>
</dbReference>
<dbReference type="AlphaFoldDB" id="A0A6N7QPW8"/>
<keyword evidence="12" id="KW-1185">Reference proteome</keyword>
<feature type="binding site" evidence="9">
    <location>
        <position position="83"/>
    </location>
    <ligand>
        <name>Mg(2+)</name>
        <dbReference type="ChEBI" id="CHEBI:18420"/>
        <label>1</label>
    </ligand>
</feature>
<comment type="caution">
    <text evidence="11">The sequence shown here is derived from an EMBL/GenBank/DDBJ whole genome shotgun (WGS) entry which is preliminary data.</text>
</comment>
<dbReference type="InterPro" id="IPR006240">
    <property type="entry name" value="CysQ"/>
</dbReference>
<evidence type="ECO:0000256" key="2">
    <source>
        <dbReference type="ARBA" id="ARBA00005289"/>
    </source>
</evidence>
<dbReference type="InterPro" id="IPR050725">
    <property type="entry name" value="CysQ/Inositol_MonoPase"/>
</dbReference>
<evidence type="ECO:0000256" key="8">
    <source>
        <dbReference type="ARBA" id="ARBA00023136"/>
    </source>
</evidence>
<feature type="binding site" evidence="9">
    <location>
        <position position="103"/>
    </location>
    <ligand>
        <name>Mg(2+)</name>
        <dbReference type="ChEBI" id="CHEBI:18420"/>
        <label>2</label>
    </ligand>
</feature>
<feature type="binding site" evidence="9">
    <location>
        <position position="103"/>
    </location>
    <ligand>
        <name>Mg(2+)</name>
        <dbReference type="ChEBI" id="CHEBI:18420"/>
        <label>1</label>
    </ligand>
</feature>
<protein>
    <recommendedName>
        <fullName evidence="9">3'(2'),5'-bisphosphate nucleotidase CysQ</fullName>
        <ecNumber evidence="9">3.1.3.7</ecNumber>
    </recommendedName>
    <alternativeName>
        <fullName evidence="9">3'(2'),5-bisphosphonucleoside 3'(2')-phosphohydrolase</fullName>
    </alternativeName>
    <alternativeName>
        <fullName evidence="9">3'-phosphoadenosine 5'-phosphate phosphatase</fullName>
        <shortName evidence="9">PAP phosphatase</shortName>
    </alternativeName>
</protein>
<feature type="binding site" evidence="9">
    <location>
        <begin position="105"/>
        <end position="108"/>
    </location>
    <ligand>
        <name>substrate</name>
    </ligand>
</feature>
<dbReference type="PANTHER" id="PTHR43028">
    <property type="entry name" value="3'(2'),5'-BISPHOSPHATE NUCLEOTIDASE 1"/>
    <property type="match status" value="1"/>
</dbReference>
<comment type="function">
    <text evidence="9">Converts adenosine-3',5'-bisphosphate (PAP) to AMP.</text>
</comment>
<evidence type="ECO:0000256" key="10">
    <source>
        <dbReference type="PIRSR" id="PIRSR600760-2"/>
    </source>
</evidence>
<comment type="cofactor">
    <cofactor evidence="9 10">
        <name>Mg(2+)</name>
        <dbReference type="ChEBI" id="CHEBI:18420"/>
    </cofactor>
</comment>
<organism evidence="11 12">
    <name type="scientific">Spiribacter salilacus</name>
    <dbReference type="NCBI Taxonomy" id="2664894"/>
    <lineage>
        <taxon>Bacteria</taxon>
        <taxon>Pseudomonadati</taxon>
        <taxon>Pseudomonadota</taxon>
        <taxon>Gammaproteobacteria</taxon>
        <taxon>Chromatiales</taxon>
        <taxon>Ectothiorhodospiraceae</taxon>
        <taxon>Spiribacter</taxon>
    </lineage>
</organism>
<dbReference type="GO" id="GO:0005886">
    <property type="term" value="C:plasma membrane"/>
    <property type="evidence" value="ECO:0007669"/>
    <property type="project" value="UniProtKB-SubCell"/>
</dbReference>
<dbReference type="EMBL" id="WJPP01000003">
    <property type="protein sequence ID" value="MRH78451.1"/>
    <property type="molecule type" value="Genomic_DNA"/>
</dbReference>
<feature type="binding site" evidence="9">
    <location>
        <position position="238"/>
    </location>
    <ligand>
        <name>Mg(2+)</name>
        <dbReference type="ChEBI" id="CHEBI:18420"/>
        <label>2</label>
    </ligand>
</feature>
<keyword evidence="6 9" id="KW-0378">Hydrolase</keyword>
<dbReference type="SUPFAM" id="SSF56655">
    <property type="entry name" value="Carbohydrate phosphatase"/>
    <property type="match status" value="1"/>
</dbReference>
<reference evidence="11 12" key="1">
    <citation type="submission" date="2019-11" db="EMBL/GenBank/DDBJ databases">
        <authorList>
            <person name="Zhang X.Y."/>
        </authorList>
    </citation>
    <scope>NUCLEOTIDE SEQUENCE [LARGE SCALE GENOMIC DNA]</scope>
    <source>
        <strain evidence="11 12">C176</strain>
    </source>
</reference>
<evidence type="ECO:0000256" key="1">
    <source>
        <dbReference type="ARBA" id="ARBA00001625"/>
    </source>
</evidence>
<proteinExistence type="inferred from homology"/>
<keyword evidence="3 9" id="KW-1003">Cell membrane</keyword>
<dbReference type="PANTHER" id="PTHR43028:SF5">
    <property type="entry name" value="3'(2'),5'-BISPHOSPHATE NUCLEOTIDASE 1"/>
    <property type="match status" value="1"/>
</dbReference>
<feature type="binding site" evidence="10">
    <location>
        <position position="238"/>
    </location>
    <ligand>
        <name>Mg(2+)</name>
        <dbReference type="ChEBI" id="CHEBI:18420"/>
        <label>1</label>
        <note>catalytic</note>
    </ligand>
</feature>
<comment type="catalytic activity">
    <reaction evidence="1 9">
        <text>adenosine 3',5'-bisphosphate + H2O = AMP + phosphate</text>
        <dbReference type="Rhea" id="RHEA:10040"/>
        <dbReference type="ChEBI" id="CHEBI:15377"/>
        <dbReference type="ChEBI" id="CHEBI:43474"/>
        <dbReference type="ChEBI" id="CHEBI:58343"/>
        <dbReference type="ChEBI" id="CHEBI:456215"/>
        <dbReference type="EC" id="3.1.3.7"/>
    </reaction>
</comment>
<dbReference type="GO" id="GO:0046854">
    <property type="term" value="P:phosphatidylinositol phosphate biosynthetic process"/>
    <property type="evidence" value="ECO:0007669"/>
    <property type="project" value="InterPro"/>
</dbReference>
<dbReference type="GO" id="GO:0000287">
    <property type="term" value="F:magnesium ion binding"/>
    <property type="evidence" value="ECO:0007669"/>
    <property type="project" value="UniProtKB-UniRule"/>
</dbReference>
<dbReference type="Proteomes" id="UP000433788">
    <property type="component" value="Unassembled WGS sequence"/>
</dbReference>
<dbReference type="PROSITE" id="PS00630">
    <property type="entry name" value="IMP_2"/>
    <property type="match status" value="1"/>
</dbReference>